<evidence type="ECO:0000259" key="6">
    <source>
        <dbReference type="Pfam" id="PF00561"/>
    </source>
</evidence>
<proteinExistence type="predicted"/>
<evidence type="ECO:0000259" key="7">
    <source>
        <dbReference type="Pfam" id="PF07167"/>
    </source>
</evidence>
<dbReference type="Gene3D" id="3.40.50.1820">
    <property type="entry name" value="alpha/beta hydrolase"/>
    <property type="match status" value="1"/>
</dbReference>
<keyword evidence="4" id="KW-0012">Acyltransferase</keyword>
<dbReference type="InterPro" id="IPR051321">
    <property type="entry name" value="PHA/PHB_synthase"/>
</dbReference>
<dbReference type="GO" id="GO:0005737">
    <property type="term" value="C:cytoplasm"/>
    <property type="evidence" value="ECO:0007669"/>
    <property type="project" value="UniProtKB-SubCell"/>
</dbReference>
<feature type="domain" description="Poly-beta-hydroxybutyrate polymerase N-terminal" evidence="7">
    <location>
        <begin position="116"/>
        <end position="284"/>
    </location>
</feature>
<dbReference type="SUPFAM" id="SSF53474">
    <property type="entry name" value="alpha/beta-Hydrolases"/>
    <property type="match status" value="1"/>
</dbReference>
<dbReference type="NCBIfam" id="TIGR01838">
    <property type="entry name" value="PHA_synth_I"/>
    <property type="match status" value="1"/>
</dbReference>
<protein>
    <submittedName>
        <fullName evidence="8">Polyhydroxyalkanoate synthase</fullName>
    </submittedName>
</protein>
<keyword evidence="2" id="KW-0963">Cytoplasm</keyword>
<sequence length="605" mass="67266">MAATEDGPMAGADLPSLEDMQHWTGVLGRAQQMMLEYATRQMQRAAEVDPKTLSETAMPSADQLPAMFAGLSSMTLNPERLIQAQSDFWEDSVKLWTRFLNPGDGEQEGEEAPKPKDRRFVAPQWQSNPVFDMIRQSYLMIADHMLRSVDTIDGVDPKQKEQARFATQQFVDAMSPSNFALTNPQVLEKAIETKGESFLNGLEHMLADLDKGQLTHTDSSAFALGENIATTPGKVIKETPLYQLIQYEPTTKKVCETPLVIFPPWINRFYILDLNEKKSFIRWAVAQGITVFVVSWKSADSSMADVVQDDYVVRGQVDAIDTVRKLLDVPSVNTIGYCVAGTTLAMTLAYLAAKGEADKVESATFFTAQVDFTEAGDLQLFIDETQAKLIEQLGEGEGYLDGRYMAATFNLLRGRDLIWNYVVSNYLLGEDYPAFDLLHWNGDTTNLPAKWHRNYLNDFYRDNKLATPGGLSVDDVPIDLTSVETSAYVQAGREDHIAPPESVWKITEHFKGPLRFVLAGSGHIAGVVNPPDAKKYQYWTNKKGADSLAGFIAGAKETPGSWWPDWLDWLEGHAGKKVDAKGPRKPGKGKLKALEDAPGSYVKTR</sequence>
<dbReference type="GO" id="GO:0042619">
    <property type="term" value="P:poly-hydroxybutyrate biosynthetic process"/>
    <property type="evidence" value="ECO:0007669"/>
    <property type="project" value="InterPro"/>
</dbReference>
<comment type="caution">
    <text evidence="8">The sequence shown here is derived from an EMBL/GenBank/DDBJ whole genome shotgun (WGS) entry which is preliminary data.</text>
</comment>
<evidence type="ECO:0000313" key="9">
    <source>
        <dbReference type="Proteomes" id="UP000256310"/>
    </source>
</evidence>
<evidence type="ECO:0000256" key="4">
    <source>
        <dbReference type="ARBA" id="ARBA00023315"/>
    </source>
</evidence>
<reference evidence="8 9" key="1">
    <citation type="submission" date="2018-07" db="EMBL/GenBank/DDBJ databases">
        <title>Genomic Encyclopedia of Type Strains, Phase IV (KMG-IV): sequencing the most valuable type-strain genomes for metagenomic binning, comparative biology and taxonomic classification.</title>
        <authorList>
            <person name="Goeker M."/>
        </authorList>
    </citation>
    <scope>NUCLEOTIDE SEQUENCE [LARGE SCALE GENOMIC DNA]</scope>
    <source>
        <strain evidence="8 9">DSM 26725</strain>
    </source>
</reference>
<feature type="domain" description="AB hydrolase-1" evidence="6">
    <location>
        <begin position="286"/>
        <end position="529"/>
    </location>
</feature>
<feature type="region of interest" description="Disordered" evidence="5">
    <location>
        <begin position="577"/>
        <end position="605"/>
    </location>
</feature>
<dbReference type="GO" id="GO:0016746">
    <property type="term" value="F:acyltransferase activity"/>
    <property type="evidence" value="ECO:0007669"/>
    <property type="project" value="UniProtKB-KW"/>
</dbReference>
<dbReference type="AlphaFoldDB" id="A0A3D9FIM5"/>
<dbReference type="InterPro" id="IPR010941">
    <property type="entry name" value="PhaC_N"/>
</dbReference>
<gene>
    <name evidence="8" type="ORF">DFR46_2681</name>
</gene>
<dbReference type="EMBL" id="QRDP01000004">
    <property type="protein sequence ID" value="RED17630.1"/>
    <property type="molecule type" value="Genomic_DNA"/>
</dbReference>
<evidence type="ECO:0000256" key="3">
    <source>
        <dbReference type="ARBA" id="ARBA00022679"/>
    </source>
</evidence>
<dbReference type="RefSeq" id="WP_245953857.1">
    <property type="nucleotide sequence ID" value="NZ_QRDP01000004.1"/>
</dbReference>
<keyword evidence="9" id="KW-1185">Reference proteome</keyword>
<dbReference type="PANTHER" id="PTHR36837">
    <property type="entry name" value="POLY(3-HYDROXYALKANOATE) POLYMERASE SUBUNIT PHAC"/>
    <property type="match status" value="1"/>
</dbReference>
<evidence type="ECO:0000256" key="5">
    <source>
        <dbReference type="SAM" id="MobiDB-lite"/>
    </source>
</evidence>
<dbReference type="InterPro" id="IPR000073">
    <property type="entry name" value="AB_hydrolase_1"/>
</dbReference>
<keyword evidence="3" id="KW-0808">Transferase</keyword>
<dbReference type="PANTHER" id="PTHR36837:SF5">
    <property type="entry name" value="POLY-3-HYDROXYBUTYRATE SYNTHASE"/>
    <property type="match status" value="1"/>
</dbReference>
<dbReference type="Proteomes" id="UP000256310">
    <property type="component" value="Unassembled WGS sequence"/>
</dbReference>
<dbReference type="Pfam" id="PF00561">
    <property type="entry name" value="Abhydrolase_1"/>
    <property type="match status" value="1"/>
</dbReference>
<accession>A0A3D9FIM5</accession>
<organism evidence="8 9">
    <name type="scientific">Parasphingopyxis lamellibrachiae</name>
    <dbReference type="NCBI Taxonomy" id="680125"/>
    <lineage>
        <taxon>Bacteria</taxon>
        <taxon>Pseudomonadati</taxon>
        <taxon>Pseudomonadota</taxon>
        <taxon>Alphaproteobacteria</taxon>
        <taxon>Sphingomonadales</taxon>
        <taxon>Sphingomonadaceae</taxon>
        <taxon>Parasphingopyxis</taxon>
    </lineage>
</organism>
<dbReference type="InterPro" id="IPR029058">
    <property type="entry name" value="AB_hydrolase_fold"/>
</dbReference>
<evidence type="ECO:0000313" key="8">
    <source>
        <dbReference type="EMBL" id="RED17630.1"/>
    </source>
</evidence>
<dbReference type="InterPro" id="IPR010963">
    <property type="entry name" value="PHA_synth_I"/>
</dbReference>
<comment type="subcellular location">
    <subcellularLocation>
        <location evidence="1">Cytoplasm</location>
    </subcellularLocation>
</comment>
<evidence type="ECO:0000256" key="1">
    <source>
        <dbReference type="ARBA" id="ARBA00004496"/>
    </source>
</evidence>
<dbReference type="Pfam" id="PF07167">
    <property type="entry name" value="PhaC_N"/>
    <property type="match status" value="1"/>
</dbReference>
<name>A0A3D9FIM5_9SPHN</name>
<evidence type="ECO:0000256" key="2">
    <source>
        <dbReference type="ARBA" id="ARBA00022490"/>
    </source>
</evidence>